<reference evidence="1 3" key="2">
    <citation type="journal article" date="2014" name="BMC Genomics">
        <title>An improved genome release (version Mt4.0) for the model legume Medicago truncatula.</title>
        <authorList>
            <person name="Tang H."/>
            <person name="Krishnakumar V."/>
            <person name="Bidwell S."/>
            <person name="Rosen B."/>
            <person name="Chan A."/>
            <person name="Zhou S."/>
            <person name="Gentzbittel L."/>
            <person name="Childs K.L."/>
            <person name="Yandell M."/>
            <person name="Gundlach H."/>
            <person name="Mayer K.F."/>
            <person name="Schwartz D.C."/>
            <person name="Town C.D."/>
        </authorList>
    </citation>
    <scope>GENOME REANNOTATION</scope>
    <source>
        <strain evidence="2 3">cv. Jemalong A17</strain>
    </source>
</reference>
<dbReference type="HOGENOM" id="CLU_199310_0_0_1"/>
<gene>
    <name evidence="1" type="ordered locus">MTR_6g060620</name>
</gene>
<keyword evidence="3" id="KW-1185">Reference proteome</keyword>
<dbReference type="AlphaFoldDB" id="G7KNC1"/>
<organism evidence="1 3">
    <name type="scientific">Medicago truncatula</name>
    <name type="common">Barrel medic</name>
    <name type="synonym">Medicago tribuloides</name>
    <dbReference type="NCBI Taxonomy" id="3880"/>
    <lineage>
        <taxon>Eukaryota</taxon>
        <taxon>Viridiplantae</taxon>
        <taxon>Streptophyta</taxon>
        <taxon>Embryophyta</taxon>
        <taxon>Tracheophyta</taxon>
        <taxon>Spermatophyta</taxon>
        <taxon>Magnoliopsida</taxon>
        <taxon>eudicotyledons</taxon>
        <taxon>Gunneridae</taxon>
        <taxon>Pentapetalae</taxon>
        <taxon>rosids</taxon>
        <taxon>fabids</taxon>
        <taxon>Fabales</taxon>
        <taxon>Fabaceae</taxon>
        <taxon>Papilionoideae</taxon>
        <taxon>50 kb inversion clade</taxon>
        <taxon>NPAAA clade</taxon>
        <taxon>Hologalegina</taxon>
        <taxon>IRL clade</taxon>
        <taxon>Trifolieae</taxon>
        <taxon>Medicago</taxon>
    </lineage>
</organism>
<sequence>MIFLLRENEYLIDRLSLGAKERGFGADLEQKYEDSKTKICLTQVRSLARPVLNLARPCHLPGQPFAAFA</sequence>
<name>G7KNC1_MEDTR</name>
<dbReference type="Proteomes" id="UP000002051">
    <property type="component" value="Chromosome 6"/>
</dbReference>
<dbReference type="PaxDb" id="3880-AES75864"/>
<dbReference type="EnsemblPlants" id="AES75864">
    <property type="protein sequence ID" value="AES75864"/>
    <property type="gene ID" value="MTR_6g060620"/>
</dbReference>
<reference evidence="2" key="3">
    <citation type="submission" date="2015-04" db="UniProtKB">
        <authorList>
            <consortium name="EnsemblPlants"/>
        </authorList>
    </citation>
    <scope>IDENTIFICATION</scope>
    <source>
        <strain evidence="2">cv. Jemalong A17</strain>
    </source>
</reference>
<evidence type="ECO:0000313" key="3">
    <source>
        <dbReference type="Proteomes" id="UP000002051"/>
    </source>
</evidence>
<evidence type="ECO:0000313" key="2">
    <source>
        <dbReference type="EnsemblPlants" id="AES75864"/>
    </source>
</evidence>
<protein>
    <submittedName>
        <fullName evidence="1 2">Uncharacterized protein</fullName>
    </submittedName>
</protein>
<evidence type="ECO:0000313" key="1">
    <source>
        <dbReference type="EMBL" id="AES75864.1"/>
    </source>
</evidence>
<reference evidence="1 3" key="1">
    <citation type="journal article" date="2011" name="Nature">
        <title>The Medicago genome provides insight into the evolution of rhizobial symbioses.</title>
        <authorList>
            <person name="Young N.D."/>
            <person name="Debelle F."/>
            <person name="Oldroyd G.E."/>
            <person name="Geurts R."/>
            <person name="Cannon S.B."/>
            <person name="Udvardi M.K."/>
            <person name="Benedito V.A."/>
            <person name="Mayer K.F."/>
            <person name="Gouzy J."/>
            <person name="Schoof H."/>
            <person name="Van de Peer Y."/>
            <person name="Proost S."/>
            <person name="Cook D.R."/>
            <person name="Meyers B.C."/>
            <person name="Spannagl M."/>
            <person name="Cheung F."/>
            <person name="De Mita S."/>
            <person name="Krishnakumar V."/>
            <person name="Gundlach H."/>
            <person name="Zhou S."/>
            <person name="Mudge J."/>
            <person name="Bharti A.K."/>
            <person name="Murray J.D."/>
            <person name="Naoumkina M.A."/>
            <person name="Rosen B."/>
            <person name="Silverstein K.A."/>
            <person name="Tang H."/>
            <person name="Rombauts S."/>
            <person name="Zhao P.X."/>
            <person name="Zhou P."/>
            <person name="Barbe V."/>
            <person name="Bardou P."/>
            <person name="Bechner M."/>
            <person name="Bellec A."/>
            <person name="Berger A."/>
            <person name="Berges H."/>
            <person name="Bidwell S."/>
            <person name="Bisseling T."/>
            <person name="Choisne N."/>
            <person name="Couloux A."/>
            <person name="Denny R."/>
            <person name="Deshpande S."/>
            <person name="Dai X."/>
            <person name="Doyle J.J."/>
            <person name="Dudez A.M."/>
            <person name="Farmer A.D."/>
            <person name="Fouteau S."/>
            <person name="Franken C."/>
            <person name="Gibelin C."/>
            <person name="Gish J."/>
            <person name="Goldstein S."/>
            <person name="Gonzalez A.J."/>
            <person name="Green P.J."/>
            <person name="Hallab A."/>
            <person name="Hartog M."/>
            <person name="Hua A."/>
            <person name="Humphray S.J."/>
            <person name="Jeong D.H."/>
            <person name="Jing Y."/>
            <person name="Jocker A."/>
            <person name="Kenton S.M."/>
            <person name="Kim D.J."/>
            <person name="Klee K."/>
            <person name="Lai H."/>
            <person name="Lang C."/>
            <person name="Lin S."/>
            <person name="Macmil S.L."/>
            <person name="Magdelenat G."/>
            <person name="Matthews L."/>
            <person name="McCorrison J."/>
            <person name="Monaghan E.L."/>
            <person name="Mun J.H."/>
            <person name="Najar F.Z."/>
            <person name="Nicholson C."/>
            <person name="Noirot C."/>
            <person name="O'Bleness M."/>
            <person name="Paule C.R."/>
            <person name="Poulain J."/>
            <person name="Prion F."/>
            <person name="Qin B."/>
            <person name="Qu C."/>
            <person name="Retzel E.F."/>
            <person name="Riddle C."/>
            <person name="Sallet E."/>
            <person name="Samain S."/>
            <person name="Samson N."/>
            <person name="Sanders I."/>
            <person name="Saurat O."/>
            <person name="Scarpelli C."/>
            <person name="Schiex T."/>
            <person name="Segurens B."/>
            <person name="Severin A.J."/>
            <person name="Sherrier D.J."/>
            <person name="Shi R."/>
            <person name="Sims S."/>
            <person name="Singer S.R."/>
            <person name="Sinharoy S."/>
            <person name="Sterck L."/>
            <person name="Viollet A."/>
            <person name="Wang B.B."/>
            <person name="Wang K."/>
            <person name="Wang M."/>
            <person name="Wang X."/>
            <person name="Warfsmann J."/>
            <person name="Weissenbach J."/>
            <person name="White D.D."/>
            <person name="White J.D."/>
            <person name="Wiley G.B."/>
            <person name="Wincker P."/>
            <person name="Xing Y."/>
            <person name="Yang L."/>
            <person name="Yao Z."/>
            <person name="Ying F."/>
            <person name="Zhai J."/>
            <person name="Zhou L."/>
            <person name="Zuber A."/>
            <person name="Denarie J."/>
            <person name="Dixon R.A."/>
            <person name="May G.D."/>
            <person name="Schwartz D.C."/>
            <person name="Rogers J."/>
            <person name="Quetier F."/>
            <person name="Town C.D."/>
            <person name="Roe B.A."/>
        </authorList>
    </citation>
    <scope>NUCLEOTIDE SEQUENCE [LARGE SCALE GENOMIC DNA]</scope>
    <source>
        <strain evidence="1">A17</strain>
        <strain evidence="2 3">cv. Jemalong A17</strain>
    </source>
</reference>
<dbReference type="EMBL" id="CM001222">
    <property type="protein sequence ID" value="AES75864.1"/>
    <property type="molecule type" value="Genomic_DNA"/>
</dbReference>
<accession>G7KNC1</accession>
<proteinExistence type="predicted"/>